<evidence type="ECO:0000313" key="2">
    <source>
        <dbReference type="EMBL" id="CAF1218834.1"/>
    </source>
</evidence>
<dbReference type="EMBL" id="CAJOBB010000086">
    <property type="protein sequence ID" value="CAF3554254.1"/>
    <property type="molecule type" value="Genomic_DNA"/>
</dbReference>
<name>A0A814XJI0_9BILA</name>
<dbReference type="Proteomes" id="UP000663844">
    <property type="component" value="Unassembled WGS sequence"/>
</dbReference>
<dbReference type="Proteomes" id="UP000663845">
    <property type="component" value="Unassembled WGS sequence"/>
</dbReference>
<dbReference type="AlphaFoldDB" id="A0A814XJI0"/>
<gene>
    <name evidence="1" type="ORF">IZO911_LOCUS8529</name>
    <name evidence="2" type="ORF">JYZ213_LOCUS27887</name>
    <name evidence="3" type="ORF">KXQ929_LOCUS2808</name>
    <name evidence="4" type="ORF">OXD698_LOCUS18695</name>
</gene>
<comment type="caution">
    <text evidence="2">The sequence shown here is derived from an EMBL/GenBank/DDBJ whole genome shotgun (WGS) entry which is preliminary data.</text>
</comment>
<dbReference type="EMBL" id="CAJNOG010000395">
    <property type="protein sequence ID" value="CAF1218834.1"/>
    <property type="molecule type" value="Genomic_DNA"/>
</dbReference>
<evidence type="ECO:0000313" key="5">
    <source>
        <dbReference type="Proteomes" id="UP000663845"/>
    </source>
</evidence>
<evidence type="ECO:0000313" key="1">
    <source>
        <dbReference type="EMBL" id="CAF0831062.1"/>
    </source>
</evidence>
<dbReference type="EMBL" id="CAJOAZ010001393">
    <property type="protein sequence ID" value="CAF3808645.1"/>
    <property type="molecule type" value="Genomic_DNA"/>
</dbReference>
<dbReference type="Proteomes" id="UP000663868">
    <property type="component" value="Unassembled WGS sequence"/>
</dbReference>
<protein>
    <submittedName>
        <fullName evidence="2">Uncharacterized protein</fullName>
    </submittedName>
</protein>
<evidence type="ECO:0000313" key="4">
    <source>
        <dbReference type="EMBL" id="CAF3808645.1"/>
    </source>
</evidence>
<sequence>MNTSGWSTTDPFATSIHQRYPMRHQAGNGYVKNLIENGLQKWSDAAERYVNEKMYTPYAYNYNGRYGYEGYFR</sequence>
<reference evidence="2" key="1">
    <citation type="submission" date="2021-02" db="EMBL/GenBank/DDBJ databases">
        <authorList>
            <person name="Nowell W R."/>
        </authorList>
    </citation>
    <scope>NUCLEOTIDE SEQUENCE</scope>
</reference>
<accession>A0A814XJI0</accession>
<proteinExistence type="predicted"/>
<organism evidence="2 5">
    <name type="scientific">Adineta steineri</name>
    <dbReference type="NCBI Taxonomy" id="433720"/>
    <lineage>
        <taxon>Eukaryota</taxon>
        <taxon>Metazoa</taxon>
        <taxon>Spiralia</taxon>
        <taxon>Gnathifera</taxon>
        <taxon>Rotifera</taxon>
        <taxon>Eurotatoria</taxon>
        <taxon>Bdelloidea</taxon>
        <taxon>Adinetida</taxon>
        <taxon>Adinetidae</taxon>
        <taxon>Adineta</taxon>
    </lineage>
</organism>
<dbReference type="Proteomes" id="UP000663860">
    <property type="component" value="Unassembled WGS sequence"/>
</dbReference>
<dbReference type="EMBL" id="CAJNOE010000058">
    <property type="protein sequence ID" value="CAF0831062.1"/>
    <property type="molecule type" value="Genomic_DNA"/>
</dbReference>
<evidence type="ECO:0000313" key="3">
    <source>
        <dbReference type="EMBL" id="CAF3554254.1"/>
    </source>
</evidence>